<dbReference type="GO" id="GO:0005680">
    <property type="term" value="C:anaphase-promoting complex"/>
    <property type="evidence" value="ECO:0007669"/>
    <property type="project" value="TreeGrafter"/>
</dbReference>
<dbReference type="PANTHER" id="PTHR45957:SF1">
    <property type="entry name" value="ANAPHASE-PROMOTING COMPLEX SUBUNIT 2"/>
    <property type="match status" value="1"/>
</dbReference>
<dbReference type="EMBL" id="CAKOFQ010010278">
    <property type="protein sequence ID" value="CAH2019473.1"/>
    <property type="molecule type" value="Genomic_DNA"/>
</dbReference>
<sequence length="117" mass="13155">METRLLHPGVSTPDILTAYVAAIRSLKVLDSTGLLLETVTQPVHQYLRSREDTVRCVVSSLTEEGPNDLAYELVNGEAVRIDENTPTDDDDENWECWIPDPIDSAPSRFFCFKLIAF</sequence>
<feature type="domain" description="Anaphase-promoting complex subunit 2 TPR repeats" evidence="1">
    <location>
        <begin position="1"/>
        <end position="50"/>
    </location>
</feature>
<keyword evidence="3" id="KW-1185">Reference proteome</keyword>
<dbReference type="OrthoDB" id="5581181at2759"/>
<name>A0A9P0VTK4_ACAOB</name>
<dbReference type="PANTHER" id="PTHR45957">
    <property type="entry name" value="ANAPHASE-PROMOTING COMPLEX SUBUNIT 2"/>
    <property type="match status" value="1"/>
</dbReference>
<dbReference type="AlphaFoldDB" id="A0A9P0VTK4"/>
<dbReference type="InterPro" id="IPR057975">
    <property type="entry name" value="TPR_ANAPC2"/>
</dbReference>
<dbReference type="GO" id="GO:0070979">
    <property type="term" value="P:protein K11-linked ubiquitination"/>
    <property type="evidence" value="ECO:0007669"/>
    <property type="project" value="TreeGrafter"/>
</dbReference>
<dbReference type="InterPro" id="IPR044554">
    <property type="entry name" value="ANAPC2"/>
</dbReference>
<reference evidence="2" key="1">
    <citation type="submission" date="2022-03" db="EMBL/GenBank/DDBJ databases">
        <authorList>
            <person name="Sayadi A."/>
        </authorList>
    </citation>
    <scope>NUCLEOTIDE SEQUENCE</scope>
</reference>
<accession>A0A9P0VTK4</accession>
<evidence type="ECO:0000313" key="2">
    <source>
        <dbReference type="EMBL" id="CAH2019473.1"/>
    </source>
</evidence>
<proteinExistence type="predicted"/>
<evidence type="ECO:0000259" key="1">
    <source>
        <dbReference type="Pfam" id="PF25773"/>
    </source>
</evidence>
<dbReference type="Proteomes" id="UP001152888">
    <property type="component" value="Unassembled WGS sequence"/>
</dbReference>
<comment type="caution">
    <text evidence="2">The sequence shown here is derived from an EMBL/GenBank/DDBJ whole genome shotgun (WGS) entry which is preliminary data.</text>
</comment>
<dbReference type="GO" id="GO:0007091">
    <property type="term" value="P:metaphase/anaphase transition of mitotic cell cycle"/>
    <property type="evidence" value="ECO:0007669"/>
    <property type="project" value="TreeGrafter"/>
</dbReference>
<gene>
    <name evidence="2" type="ORF">ACAOBT_LOCUS37175</name>
</gene>
<organism evidence="2 3">
    <name type="scientific">Acanthoscelides obtectus</name>
    <name type="common">Bean weevil</name>
    <name type="synonym">Bruchus obtectus</name>
    <dbReference type="NCBI Taxonomy" id="200917"/>
    <lineage>
        <taxon>Eukaryota</taxon>
        <taxon>Metazoa</taxon>
        <taxon>Ecdysozoa</taxon>
        <taxon>Arthropoda</taxon>
        <taxon>Hexapoda</taxon>
        <taxon>Insecta</taxon>
        <taxon>Pterygota</taxon>
        <taxon>Neoptera</taxon>
        <taxon>Endopterygota</taxon>
        <taxon>Coleoptera</taxon>
        <taxon>Polyphaga</taxon>
        <taxon>Cucujiformia</taxon>
        <taxon>Chrysomeloidea</taxon>
        <taxon>Chrysomelidae</taxon>
        <taxon>Bruchinae</taxon>
        <taxon>Bruchini</taxon>
        <taxon>Acanthoscelides</taxon>
    </lineage>
</organism>
<protein>
    <recommendedName>
        <fullName evidence="1">Anaphase-promoting complex subunit 2 TPR repeats domain-containing protein</fullName>
    </recommendedName>
</protein>
<evidence type="ECO:0000313" key="3">
    <source>
        <dbReference type="Proteomes" id="UP001152888"/>
    </source>
</evidence>
<dbReference type="Pfam" id="PF25773">
    <property type="entry name" value="TPR_ANAPC2"/>
    <property type="match status" value="1"/>
</dbReference>